<name>A0A7S2LVY7_9STRA</name>
<evidence type="ECO:0000313" key="1">
    <source>
        <dbReference type="EMBL" id="CAD9616069.1"/>
    </source>
</evidence>
<proteinExistence type="predicted"/>
<gene>
    <name evidence="1" type="ORF">LDAN0321_LOCUS21647</name>
</gene>
<dbReference type="EMBL" id="HBGY01034428">
    <property type="protein sequence ID" value="CAD9616069.1"/>
    <property type="molecule type" value="Transcribed_RNA"/>
</dbReference>
<dbReference type="AlphaFoldDB" id="A0A7S2LVY7"/>
<dbReference type="PANTHER" id="PTHR24121:SF21">
    <property type="entry name" value="ANKYRIN REPEAT FAMILY PROTEIN"/>
    <property type="match status" value="1"/>
</dbReference>
<dbReference type="InterPro" id="IPR036770">
    <property type="entry name" value="Ankyrin_rpt-contain_sf"/>
</dbReference>
<dbReference type="SUPFAM" id="SSF48403">
    <property type="entry name" value="Ankyrin repeat"/>
    <property type="match status" value="1"/>
</dbReference>
<accession>A0A7S2LVY7</accession>
<protein>
    <submittedName>
        <fullName evidence="1">Uncharacterized protein</fullName>
    </submittedName>
</protein>
<dbReference type="SMART" id="SM00248">
    <property type="entry name" value="ANK"/>
    <property type="match status" value="4"/>
</dbReference>
<dbReference type="Gene3D" id="1.25.40.20">
    <property type="entry name" value="Ankyrin repeat-containing domain"/>
    <property type="match status" value="2"/>
</dbReference>
<dbReference type="PANTHER" id="PTHR24121">
    <property type="entry name" value="NO MECHANORECEPTOR POTENTIAL C, ISOFORM D-RELATED"/>
    <property type="match status" value="1"/>
</dbReference>
<sequence>MKITRGVKTLNAGRRFPVLLSVSERDTTHTFVGTLAILLLAYIQGAWQTSIVYQTYLDRLKLSNLIRRRLWSAVLLRLRQRPLEVCELLIEDAELNSVLHTACRHQAPDSVIEALLKIDPKLAVATNIHGEVPLHWAVRFHNDKSIISRLIIANPKTAYVHDKQGCTPFKLMGLGDLLRGHLIDCEGQLSNEQRMNAIAIANQDWGYVLLLLKAAYFHQTKTHFARMLLCIQMWRDIDGQKEVRQLPVELIQLILQNSVEQIYTVDANGRLPLHIIAASRNSDKAKVKQVIFALVQLYPEAAAIPDFSGKLPLTLALESGKGWDEGVHVLLDAYPDAVFRCDLSLRMYPFMIATGNDRISEEESSESRSQQTLDCTYRLLLRCPSLCARG</sequence>
<organism evidence="1">
    <name type="scientific">Leptocylindrus danicus</name>
    <dbReference type="NCBI Taxonomy" id="163516"/>
    <lineage>
        <taxon>Eukaryota</taxon>
        <taxon>Sar</taxon>
        <taxon>Stramenopiles</taxon>
        <taxon>Ochrophyta</taxon>
        <taxon>Bacillariophyta</taxon>
        <taxon>Coscinodiscophyceae</taxon>
        <taxon>Chaetocerotophycidae</taxon>
        <taxon>Leptocylindrales</taxon>
        <taxon>Leptocylindraceae</taxon>
        <taxon>Leptocylindrus</taxon>
    </lineage>
</organism>
<reference evidence="1" key="1">
    <citation type="submission" date="2021-01" db="EMBL/GenBank/DDBJ databases">
        <authorList>
            <person name="Corre E."/>
            <person name="Pelletier E."/>
            <person name="Niang G."/>
            <person name="Scheremetjew M."/>
            <person name="Finn R."/>
            <person name="Kale V."/>
            <person name="Holt S."/>
            <person name="Cochrane G."/>
            <person name="Meng A."/>
            <person name="Brown T."/>
            <person name="Cohen L."/>
        </authorList>
    </citation>
    <scope>NUCLEOTIDE SEQUENCE</scope>
    <source>
        <strain evidence="1">B650</strain>
    </source>
</reference>
<dbReference type="InterPro" id="IPR002110">
    <property type="entry name" value="Ankyrin_rpt"/>
</dbReference>